<feature type="region of interest" description="Disordered" evidence="1">
    <location>
        <begin position="1"/>
        <end position="31"/>
    </location>
</feature>
<proteinExistence type="predicted"/>
<evidence type="ECO:0000256" key="1">
    <source>
        <dbReference type="SAM" id="MobiDB-lite"/>
    </source>
</evidence>
<sequence length="31" mass="3210">MTAAASLGEASSFPGRLNKAKKTTPPEFTVT</sequence>
<evidence type="ECO:0000313" key="2">
    <source>
        <dbReference type="EMBL" id="MBX61515.1"/>
    </source>
</evidence>
<organism evidence="2">
    <name type="scientific">Rhizophora mucronata</name>
    <name type="common">Asiatic mangrove</name>
    <dbReference type="NCBI Taxonomy" id="61149"/>
    <lineage>
        <taxon>Eukaryota</taxon>
        <taxon>Viridiplantae</taxon>
        <taxon>Streptophyta</taxon>
        <taxon>Embryophyta</taxon>
        <taxon>Tracheophyta</taxon>
        <taxon>Spermatophyta</taxon>
        <taxon>Magnoliopsida</taxon>
        <taxon>eudicotyledons</taxon>
        <taxon>Gunneridae</taxon>
        <taxon>Pentapetalae</taxon>
        <taxon>rosids</taxon>
        <taxon>fabids</taxon>
        <taxon>Malpighiales</taxon>
        <taxon>Rhizophoraceae</taxon>
        <taxon>Rhizophora</taxon>
    </lineage>
</organism>
<dbReference type="EMBL" id="GGEC01081031">
    <property type="protein sequence ID" value="MBX61515.1"/>
    <property type="molecule type" value="Transcribed_RNA"/>
</dbReference>
<name>A0A2P2Q3G9_RHIMU</name>
<reference evidence="2" key="1">
    <citation type="submission" date="2018-02" db="EMBL/GenBank/DDBJ databases">
        <title>Rhizophora mucronata_Transcriptome.</title>
        <authorList>
            <person name="Meera S.P."/>
            <person name="Sreeshan A."/>
            <person name="Augustine A."/>
        </authorList>
    </citation>
    <scope>NUCLEOTIDE SEQUENCE</scope>
    <source>
        <tissue evidence="2">Leaf</tissue>
    </source>
</reference>
<accession>A0A2P2Q3G9</accession>
<dbReference type="AlphaFoldDB" id="A0A2P2Q3G9"/>
<protein>
    <submittedName>
        <fullName evidence="2">Uncharacterized protein</fullName>
    </submittedName>
</protein>